<feature type="region of interest" description="Disordered" evidence="2">
    <location>
        <begin position="180"/>
        <end position="327"/>
    </location>
</feature>
<dbReference type="PANTHER" id="PTHR12161:SF60">
    <property type="entry name" value="REGULATOR OF VPS4 ACTIVITY IN THE MVB PATHWAY PROTEIN"/>
    <property type="match status" value="1"/>
</dbReference>
<feature type="compositionally biased region" description="Basic and acidic residues" evidence="2">
    <location>
        <begin position="208"/>
        <end position="217"/>
    </location>
</feature>
<dbReference type="InterPro" id="IPR042277">
    <property type="entry name" value="IST1-like"/>
</dbReference>
<feature type="compositionally biased region" description="Basic and acidic residues" evidence="2">
    <location>
        <begin position="291"/>
        <end position="301"/>
    </location>
</feature>
<protein>
    <submittedName>
        <fullName evidence="3">IST1-like protein</fullName>
    </submittedName>
</protein>
<comment type="caution">
    <text evidence="3">The sequence shown here is derived from an EMBL/GenBank/DDBJ whole genome shotgun (WGS) entry which is preliminary data.</text>
</comment>
<reference evidence="3" key="1">
    <citation type="submission" date="2018-05" db="EMBL/GenBank/DDBJ databases">
        <title>Draft genome of Mucuna pruriens seed.</title>
        <authorList>
            <person name="Nnadi N.E."/>
            <person name="Vos R."/>
            <person name="Hasami M.H."/>
            <person name="Devisetty U.K."/>
            <person name="Aguiy J.C."/>
        </authorList>
    </citation>
    <scope>NUCLEOTIDE SEQUENCE [LARGE SCALE GENOMIC DNA]</scope>
    <source>
        <strain evidence="3">JCA_2017</strain>
    </source>
</reference>
<gene>
    <name evidence="3" type="ORF">CR513_50341</name>
</gene>
<dbReference type="OrthoDB" id="29853at2759"/>
<evidence type="ECO:0000256" key="1">
    <source>
        <dbReference type="ARBA" id="ARBA00005536"/>
    </source>
</evidence>
<dbReference type="Pfam" id="PF03398">
    <property type="entry name" value="Ist1"/>
    <property type="match status" value="2"/>
</dbReference>
<comment type="similarity">
    <text evidence="1">Belongs to the IST1 family.</text>
</comment>
<feature type="compositionally biased region" description="Low complexity" evidence="2">
    <location>
        <begin position="228"/>
        <end position="245"/>
    </location>
</feature>
<feature type="compositionally biased region" description="Basic and acidic residues" evidence="2">
    <location>
        <begin position="613"/>
        <end position="632"/>
    </location>
</feature>
<evidence type="ECO:0000256" key="2">
    <source>
        <dbReference type="SAM" id="MobiDB-lite"/>
    </source>
</evidence>
<dbReference type="InterPro" id="IPR005061">
    <property type="entry name" value="Ist1"/>
</dbReference>
<dbReference type="GO" id="GO:0015031">
    <property type="term" value="P:protein transport"/>
    <property type="evidence" value="ECO:0007669"/>
    <property type="project" value="InterPro"/>
</dbReference>
<sequence length="638" mass="72647">MFRWLLKPSLSDVKLMKTRLEIIQRKNKAVQKFTKSDIAELLRSGLDYDAYKRAERLLFEQNLLCCYELIEKFVACISDHVEDLTKRKDCPDECKEAVPSLIYAAARFADLPELRDLRTLFNEKFGNSLEPYINKEFVEKLRRDPPTREMKIRLLNDIAQEFSIEWDDKALRQSLYTQSSLCEEEANSRGDSNTSKGKERGTLTVAGGRKDLNDESWIHQSSSDDETSTSQDDGKGSSSSSLGSISEDEVETKRPISYRLIPPPYLKAKTNKGESNSKKKTTHCDAATLDSGKEHDTEQNRRHVRGKSLPSEPTTDVEASKGHTRTISLETGMHGGAWRTRLEIIQKYKKAEQKIMKSDLVELLRSGLDYDAYKRAGRLLLEQNMLSCYKLIEEFVGCISDHVEDLTKQTGCPDECKEAVPSLIYAAARFGDLPALIYLRTLFTKKFDISLLPDINKEFVEKLRQDPPTTAMKIRLLNDIAQEFSIEWDDKALRRSLYTQSSLCEEQEKPNPGRECNTSKAKERDTLNVPRGREDLNDEPWIHQSSSEDESSIHQSSSDDETSSLGSLSEDEIETKRPDSYRLIQPPYLKPKTNKGESNPKKTTHCDAATLDSGKEHDTGQNRRRASHDSKHIVVKLS</sequence>
<proteinExistence type="inferred from homology"/>
<dbReference type="EMBL" id="QJKJ01011712">
    <property type="protein sequence ID" value="RDX70419.1"/>
    <property type="molecule type" value="Genomic_DNA"/>
</dbReference>
<keyword evidence="4" id="KW-1185">Reference proteome</keyword>
<feature type="compositionally biased region" description="Basic and acidic residues" evidence="2">
    <location>
        <begin position="520"/>
        <end position="535"/>
    </location>
</feature>
<dbReference type="Gene3D" id="1.20.1260.60">
    <property type="entry name" value="Vacuolar protein sorting-associated protein Ist1"/>
    <property type="match status" value="2"/>
</dbReference>
<name>A0A371EWR0_MUCPR</name>
<dbReference type="Proteomes" id="UP000257109">
    <property type="component" value="Unassembled WGS sequence"/>
</dbReference>
<accession>A0A371EWR0</accession>
<feature type="non-terminal residue" evidence="3">
    <location>
        <position position="638"/>
    </location>
</feature>
<dbReference type="AlphaFoldDB" id="A0A371EWR0"/>
<dbReference type="FunFam" id="1.20.1260.60:FF:000002">
    <property type="entry name" value="Vacuolar protein sorting-associated protein IST1"/>
    <property type="match status" value="2"/>
</dbReference>
<evidence type="ECO:0000313" key="3">
    <source>
        <dbReference type="EMBL" id="RDX70419.1"/>
    </source>
</evidence>
<organism evidence="3 4">
    <name type="scientific">Mucuna pruriens</name>
    <name type="common">Velvet bean</name>
    <name type="synonym">Dolichos pruriens</name>
    <dbReference type="NCBI Taxonomy" id="157652"/>
    <lineage>
        <taxon>Eukaryota</taxon>
        <taxon>Viridiplantae</taxon>
        <taxon>Streptophyta</taxon>
        <taxon>Embryophyta</taxon>
        <taxon>Tracheophyta</taxon>
        <taxon>Spermatophyta</taxon>
        <taxon>Magnoliopsida</taxon>
        <taxon>eudicotyledons</taxon>
        <taxon>Gunneridae</taxon>
        <taxon>Pentapetalae</taxon>
        <taxon>rosids</taxon>
        <taxon>fabids</taxon>
        <taxon>Fabales</taxon>
        <taxon>Fabaceae</taxon>
        <taxon>Papilionoideae</taxon>
        <taxon>50 kb inversion clade</taxon>
        <taxon>NPAAA clade</taxon>
        <taxon>indigoferoid/millettioid clade</taxon>
        <taxon>Phaseoleae</taxon>
        <taxon>Mucuna</taxon>
    </lineage>
</organism>
<dbReference type="PANTHER" id="PTHR12161">
    <property type="entry name" value="IST1 FAMILY MEMBER"/>
    <property type="match status" value="1"/>
</dbReference>
<evidence type="ECO:0000313" key="4">
    <source>
        <dbReference type="Proteomes" id="UP000257109"/>
    </source>
</evidence>
<feature type="region of interest" description="Disordered" evidence="2">
    <location>
        <begin position="503"/>
        <end position="638"/>
    </location>
</feature>
<dbReference type="STRING" id="157652.A0A371EWR0"/>